<dbReference type="GO" id="GO:0030269">
    <property type="term" value="F:tetrahydromethanopterin S-methyltransferase activity"/>
    <property type="evidence" value="ECO:0007669"/>
    <property type="project" value="InterPro"/>
</dbReference>
<proteinExistence type="predicted"/>
<accession>A0A520KSP0</accession>
<dbReference type="GO" id="GO:0032259">
    <property type="term" value="P:methylation"/>
    <property type="evidence" value="ECO:0007669"/>
    <property type="project" value="UniProtKB-KW"/>
</dbReference>
<gene>
    <name evidence="3" type="primary">mtrF</name>
    <name evidence="3" type="ORF">EF806_02470</name>
</gene>
<dbReference type="GO" id="GO:0015948">
    <property type="term" value="P:methanogenesis"/>
    <property type="evidence" value="ECO:0007669"/>
    <property type="project" value="InterPro"/>
</dbReference>
<dbReference type="Pfam" id="PF09472">
    <property type="entry name" value="MtrF"/>
    <property type="match status" value="1"/>
</dbReference>
<dbReference type="EC" id="2.1.1.86" evidence="3"/>
<feature type="domain" description="Tetrahydromethanopterin S-methyltransferase F subunit" evidence="2">
    <location>
        <begin position="6"/>
        <end position="58"/>
    </location>
</feature>
<comment type="caution">
    <text evidence="3">The sequence shown here is derived from an EMBL/GenBank/DDBJ whole genome shotgun (WGS) entry which is preliminary data.</text>
</comment>
<name>A0A520KSP0_METT2</name>
<dbReference type="AlphaFoldDB" id="A0A520KSP0"/>
<evidence type="ECO:0000313" key="4">
    <source>
        <dbReference type="Proteomes" id="UP000317158"/>
    </source>
</evidence>
<keyword evidence="1" id="KW-1133">Transmembrane helix</keyword>
<dbReference type="NCBIfam" id="TIGR02507">
    <property type="entry name" value="MtrF"/>
    <property type="match status" value="1"/>
</dbReference>
<evidence type="ECO:0000256" key="1">
    <source>
        <dbReference type="SAM" id="Phobius"/>
    </source>
</evidence>
<keyword evidence="1" id="KW-0472">Membrane</keyword>
<organism evidence="3 4">
    <name type="scientific">Methanoliparum thermophilum</name>
    <dbReference type="NCBI Taxonomy" id="2491083"/>
    <lineage>
        <taxon>Archaea</taxon>
        <taxon>Methanobacteriati</taxon>
        <taxon>Methanobacteriota</taxon>
        <taxon>Candidatus Methanoliparia</taxon>
        <taxon>Candidatus Methanoliparales</taxon>
        <taxon>Candidatus Methanoliparaceae</taxon>
        <taxon>Candidatus Methanoliparum</taxon>
    </lineage>
</organism>
<reference evidence="3 4" key="1">
    <citation type="journal article" date="2019" name="Nat. Microbiol.">
        <title>Wide diversity of methane and short-chain alkane metabolisms in uncultured archaea.</title>
        <authorList>
            <person name="Borrel G."/>
            <person name="Adam P.S."/>
            <person name="McKay L.J."/>
            <person name="Chen L.X."/>
            <person name="Sierra-Garcia I.N."/>
            <person name="Sieber C.M."/>
            <person name="Letourneur Q."/>
            <person name="Ghozlane A."/>
            <person name="Andersen G.L."/>
            <person name="Li W.J."/>
            <person name="Hallam S.J."/>
            <person name="Muyzer G."/>
            <person name="de Oliveira V.M."/>
            <person name="Inskeep W.P."/>
            <person name="Banfield J.F."/>
            <person name="Gribaldo S."/>
        </authorList>
    </citation>
    <scope>NUCLEOTIDE SEQUENCE [LARGE SCALE GENOMIC DNA]</scope>
    <source>
        <strain evidence="3">NM1a</strain>
    </source>
</reference>
<feature type="transmembrane region" description="Helical" evidence="1">
    <location>
        <begin position="33"/>
        <end position="56"/>
    </location>
</feature>
<keyword evidence="3" id="KW-0489">Methyltransferase</keyword>
<keyword evidence="3" id="KW-0808">Transferase</keyword>
<evidence type="ECO:0000259" key="2">
    <source>
        <dbReference type="Pfam" id="PF09472"/>
    </source>
</evidence>
<dbReference type="Proteomes" id="UP000317158">
    <property type="component" value="Unassembled WGS sequence"/>
</dbReference>
<sequence length="61" mass="6780">MEEQTPETVLIEAKVEDQKRMITLIGKDNRLAAGLWVGFIKGLSIGLFTGFILFGIRLLMG</sequence>
<dbReference type="EMBL" id="RXIF01000004">
    <property type="protein sequence ID" value="RZN64926.1"/>
    <property type="molecule type" value="Genomic_DNA"/>
</dbReference>
<evidence type="ECO:0000313" key="3">
    <source>
        <dbReference type="EMBL" id="RZN64926.1"/>
    </source>
</evidence>
<dbReference type="InterPro" id="IPR013347">
    <property type="entry name" value="MeTrfase_F_su"/>
</dbReference>
<dbReference type="GO" id="GO:0016020">
    <property type="term" value="C:membrane"/>
    <property type="evidence" value="ECO:0007669"/>
    <property type="project" value="InterPro"/>
</dbReference>
<protein>
    <submittedName>
        <fullName evidence="3">Tetrahydromethanopterin S-methyltransferase subunit F</fullName>
        <ecNumber evidence="3">2.1.1.86</ecNumber>
    </submittedName>
</protein>
<keyword evidence="1" id="KW-0812">Transmembrane</keyword>